<evidence type="ECO:0000313" key="2">
    <source>
        <dbReference type="Proteomes" id="UP000460298"/>
    </source>
</evidence>
<comment type="caution">
    <text evidence="1">The sequence shown here is derived from an EMBL/GenBank/DDBJ whole genome shotgun (WGS) entry which is preliminary data.</text>
</comment>
<gene>
    <name evidence="1" type="ORF">F9K24_18125</name>
</gene>
<evidence type="ECO:0000313" key="1">
    <source>
        <dbReference type="EMBL" id="KAB2929950.1"/>
    </source>
</evidence>
<sequence length="201" mass="23738">MNIALLKAEAARLKRNGKLFMPAIDSDSIDGVWINNIESQEIFAIKDQEQVMLIQSDGIDSIEIKTINGLERYQDIGISFKTQEYLSYPCIDYLFKYGNQEVQEWLAINNWRPDWSYNSNFKDPLARDYELWWQTTYPFFNPKDLIGFGNSWIFNWPEDNEELLLNPVGSRHVITTLRESEPWYEVLYYEETGYVGFVRTT</sequence>
<accession>A0A833GYL5</accession>
<name>A0A833GYL5_9LEPT</name>
<protein>
    <submittedName>
        <fullName evidence="1">Uncharacterized protein</fullName>
    </submittedName>
</protein>
<dbReference type="Proteomes" id="UP000460298">
    <property type="component" value="Unassembled WGS sequence"/>
</dbReference>
<proteinExistence type="predicted"/>
<reference evidence="1 2" key="1">
    <citation type="submission" date="2019-10" db="EMBL/GenBank/DDBJ databases">
        <title>Extracellular Electron Transfer in a Candidatus Methanoperedens spp. Enrichment Culture.</title>
        <authorList>
            <person name="Berger S."/>
            <person name="Rangel Shaw D."/>
            <person name="Berben T."/>
            <person name="In 'T Zandt M."/>
            <person name="Frank J."/>
            <person name="Reimann J."/>
            <person name="Jetten M.S.M."/>
            <person name="Welte C.U."/>
        </authorList>
    </citation>
    <scope>NUCLEOTIDE SEQUENCE [LARGE SCALE GENOMIC DNA]</scope>
    <source>
        <strain evidence="1">SB12</strain>
    </source>
</reference>
<dbReference type="EMBL" id="WBUI01000024">
    <property type="protein sequence ID" value="KAB2929950.1"/>
    <property type="molecule type" value="Genomic_DNA"/>
</dbReference>
<organism evidence="1 2">
    <name type="scientific">Leptonema illini</name>
    <dbReference type="NCBI Taxonomy" id="183"/>
    <lineage>
        <taxon>Bacteria</taxon>
        <taxon>Pseudomonadati</taxon>
        <taxon>Spirochaetota</taxon>
        <taxon>Spirochaetia</taxon>
        <taxon>Leptospirales</taxon>
        <taxon>Leptospiraceae</taxon>
        <taxon>Leptonema</taxon>
    </lineage>
</organism>
<dbReference type="AlphaFoldDB" id="A0A833GYL5"/>